<dbReference type="AlphaFoldDB" id="A0A091CW75"/>
<dbReference type="EMBL" id="KN123913">
    <property type="protein sequence ID" value="KFO22872.1"/>
    <property type="molecule type" value="Genomic_DNA"/>
</dbReference>
<protein>
    <submittedName>
        <fullName evidence="2">Uncharacterized protein</fullName>
    </submittedName>
</protein>
<evidence type="ECO:0000313" key="3">
    <source>
        <dbReference type="Proteomes" id="UP000028990"/>
    </source>
</evidence>
<proteinExistence type="predicted"/>
<dbReference type="Proteomes" id="UP000028990">
    <property type="component" value="Unassembled WGS sequence"/>
</dbReference>
<evidence type="ECO:0000256" key="1">
    <source>
        <dbReference type="SAM" id="MobiDB-lite"/>
    </source>
</evidence>
<feature type="compositionally biased region" description="Basic and acidic residues" evidence="1">
    <location>
        <begin position="9"/>
        <end position="29"/>
    </location>
</feature>
<keyword evidence="3" id="KW-1185">Reference proteome</keyword>
<reference evidence="2 3" key="1">
    <citation type="submission" date="2013-11" db="EMBL/GenBank/DDBJ databases">
        <title>The Damaraland mole rat (Fukomys damarensis) genome and evolution of African mole rats.</title>
        <authorList>
            <person name="Gladyshev V.N."/>
            <person name="Fang X."/>
        </authorList>
    </citation>
    <scope>NUCLEOTIDE SEQUENCE [LARGE SCALE GENOMIC DNA]</scope>
    <source>
        <tissue evidence="2">Liver</tissue>
    </source>
</reference>
<feature type="region of interest" description="Disordered" evidence="1">
    <location>
        <begin position="1"/>
        <end position="47"/>
    </location>
</feature>
<accession>A0A091CW75</accession>
<name>A0A091CW75_FUKDA</name>
<organism evidence="2 3">
    <name type="scientific">Fukomys damarensis</name>
    <name type="common">Damaraland mole rat</name>
    <name type="synonym">Cryptomys damarensis</name>
    <dbReference type="NCBI Taxonomy" id="885580"/>
    <lineage>
        <taxon>Eukaryota</taxon>
        <taxon>Metazoa</taxon>
        <taxon>Chordata</taxon>
        <taxon>Craniata</taxon>
        <taxon>Vertebrata</taxon>
        <taxon>Euteleostomi</taxon>
        <taxon>Mammalia</taxon>
        <taxon>Eutheria</taxon>
        <taxon>Euarchontoglires</taxon>
        <taxon>Glires</taxon>
        <taxon>Rodentia</taxon>
        <taxon>Hystricomorpha</taxon>
        <taxon>Bathyergidae</taxon>
        <taxon>Fukomys</taxon>
    </lineage>
</organism>
<gene>
    <name evidence="2" type="ORF">H920_15736</name>
</gene>
<evidence type="ECO:0000313" key="2">
    <source>
        <dbReference type="EMBL" id="KFO22872.1"/>
    </source>
</evidence>
<sequence>MQGTHFKVPKSDRNPCKKARESSKSENSHLWDLQVASSSPDSDSDVHEVLAKSGVRQEKVIKNQGQCNEEAKVPQGYAEL</sequence>